<keyword evidence="2" id="KW-1185">Reference proteome</keyword>
<proteinExistence type="predicted"/>
<dbReference type="Proteomes" id="UP000055024">
    <property type="component" value="Unassembled WGS sequence"/>
</dbReference>
<dbReference type="EMBL" id="JYDP01000002">
    <property type="protein sequence ID" value="KRZ18873.1"/>
    <property type="molecule type" value="Genomic_DNA"/>
</dbReference>
<protein>
    <submittedName>
        <fullName evidence="1">Uncharacterized protein</fullName>
    </submittedName>
</protein>
<reference evidence="1 2" key="1">
    <citation type="submission" date="2015-01" db="EMBL/GenBank/DDBJ databases">
        <title>Evolution of Trichinella species and genotypes.</title>
        <authorList>
            <person name="Korhonen P.K."/>
            <person name="Edoardo P."/>
            <person name="Giuseppe L.R."/>
            <person name="Gasser R.B."/>
        </authorList>
    </citation>
    <scope>NUCLEOTIDE SEQUENCE [LARGE SCALE GENOMIC DNA]</scope>
    <source>
        <strain evidence="1">ISS1029</strain>
    </source>
</reference>
<comment type="caution">
    <text evidence="1">The sequence shown here is derived from an EMBL/GenBank/DDBJ whole genome shotgun (WGS) entry which is preliminary data.</text>
</comment>
<organism evidence="1 2">
    <name type="scientific">Trichinella zimbabwensis</name>
    <dbReference type="NCBI Taxonomy" id="268475"/>
    <lineage>
        <taxon>Eukaryota</taxon>
        <taxon>Metazoa</taxon>
        <taxon>Ecdysozoa</taxon>
        <taxon>Nematoda</taxon>
        <taxon>Enoplea</taxon>
        <taxon>Dorylaimia</taxon>
        <taxon>Trichinellida</taxon>
        <taxon>Trichinellidae</taxon>
        <taxon>Trichinella</taxon>
    </lineage>
</organism>
<evidence type="ECO:0000313" key="2">
    <source>
        <dbReference type="Proteomes" id="UP000055024"/>
    </source>
</evidence>
<accession>A0A0V1I7M1</accession>
<sequence>MDKKSRNNNKVSALGGEPLELNLAEVVHGFGEIENRLPMHGHIVGRVVQGRAVERGAGQAARQANQLQFVDGNGLIVALHVVLSNFTRHQHAHVQNRTLLYWRRAVVVEQRSHRIVCVAQNDQQLHVVASAEFGIHIRGLQWKHAASAYVDDDAVGVAADFDLLAANLVGALFIIEIIKPTPGRIVDQPFDSFLFQNGTDQQRSTPQELIVQIPGVLVGRKFHEQSSNHRRAVNVRFVHQRVQVGKKAVAFEQYTMSHGREFWSKTGRILVNRANDVVISAERIEGAQLSPTTT</sequence>
<dbReference type="AlphaFoldDB" id="A0A0V1I7M1"/>
<evidence type="ECO:0000313" key="1">
    <source>
        <dbReference type="EMBL" id="KRZ18873.1"/>
    </source>
</evidence>
<dbReference type="OrthoDB" id="10485680at2759"/>
<name>A0A0V1I7M1_9BILA</name>
<gene>
    <name evidence="1" type="ORF">T11_15271</name>
</gene>